<dbReference type="AlphaFoldDB" id="A0A078MJX5"/>
<dbReference type="InterPro" id="IPR043129">
    <property type="entry name" value="ATPase_NBD"/>
</dbReference>
<dbReference type="PATRIC" id="fig|1461583.4.peg.2502"/>
<dbReference type="InterPro" id="IPR040607">
    <property type="entry name" value="ALP_N"/>
</dbReference>
<dbReference type="Gene3D" id="3.30.420.40">
    <property type="match status" value="2"/>
</dbReference>
<organism evidence="3">
    <name type="scientific">Metalysinibacillus saudimassiliensis</name>
    <dbReference type="NCBI Taxonomy" id="1461583"/>
    <lineage>
        <taxon>Bacteria</taxon>
        <taxon>Bacillati</taxon>
        <taxon>Bacillota</taxon>
        <taxon>Bacilli</taxon>
        <taxon>Bacillales</taxon>
        <taxon>Caryophanaceae</taxon>
        <taxon>Metalysinibacillus</taxon>
    </lineage>
</organism>
<evidence type="ECO:0000259" key="2">
    <source>
        <dbReference type="Pfam" id="PF21522"/>
    </source>
</evidence>
<protein>
    <submittedName>
        <fullName evidence="3">Uncharacterized protein</fullName>
    </submittedName>
</protein>
<dbReference type="Pfam" id="PF21522">
    <property type="entry name" value="MreB-like_C"/>
    <property type="match status" value="1"/>
</dbReference>
<dbReference type="Pfam" id="PF17989">
    <property type="entry name" value="ALP_N"/>
    <property type="match status" value="1"/>
</dbReference>
<evidence type="ECO:0000313" key="3">
    <source>
        <dbReference type="EMBL" id="CEA05707.1"/>
    </source>
</evidence>
<dbReference type="InterPro" id="IPR049067">
    <property type="entry name" value="MreB-like_C"/>
</dbReference>
<reference evidence="3" key="1">
    <citation type="submission" date="2014-07" db="EMBL/GenBank/DDBJ databases">
        <authorList>
            <person name="Urmite Genomes Urmite Genomes"/>
        </authorList>
    </citation>
    <scope>NUCLEOTIDE SEQUENCE</scope>
    <source>
        <strain evidence="3">13S34_air</strain>
    </source>
</reference>
<feature type="domain" description="Actin-like protein N-terminal" evidence="1">
    <location>
        <begin position="6"/>
        <end position="169"/>
    </location>
</feature>
<sequence>MTLFSIDLGNKQTKLKSEHKTIVLPSYFVEASRFGNRDVLGFIKSDKAVRDYESTNDKGFTYVWGTDIDFSTVDVVQDTLGFGVDRYVSRDFQLLVDFALAELAIDYEAAHTGILEVDVVTGVPTSDYNQDVALTKLVDAIKGDHHITVDGQPLNVRVKTVNILPQPLGTVLNEVLDSNGEMLDSDINDAVIGVVDVGGGTVLIDALAQLNMVEDKRNQLERGAYTVYDKVKRGIQKDGHKISEYEVTDLLRANDEVYVWSPDGVQQIDFSHIVLRERTLFTREIATAIKQTYKGIDRMRKILITGGAANLLDKKEFVKEIEKAEFVDDSELANVNGFYKYGVQLEG</sequence>
<dbReference type="SUPFAM" id="SSF53067">
    <property type="entry name" value="Actin-like ATPase domain"/>
    <property type="match status" value="2"/>
</dbReference>
<evidence type="ECO:0000259" key="1">
    <source>
        <dbReference type="Pfam" id="PF17989"/>
    </source>
</evidence>
<name>A0A078MJX5_9BACL</name>
<gene>
    <name evidence="3" type="ORF">BN1050_02609</name>
</gene>
<dbReference type="CDD" id="cd24021">
    <property type="entry name" value="ASKHA_NBD_ParM_Psk41-like"/>
    <property type="match status" value="1"/>
</dbReference>
<feature type="domain" description="Actin homologue MreB-like C-terminal" evidence="2">
    <location>
        <begin position="194"/>
        <end position="314"/>
    </location>
</feature>
<proteinExistence type="predicted"/>
<dbReference type="EMBL" id="LN483079">
    <property type="protein sequence ID" value="CEA05707.1"/>
    <property type="molecule type" value="Genomic_DNA"/>
</dbReference>
<dbReference type="HOGENOM" id="CLU_063395_0_1_9"/>
<accession>A0A078MJX5</accession>